<evidence type="ECO:0000259" key="4">
    <source>
        <dbReference type="PROSITE" id="PS51084"/>
    </source>
</evidence>
<sequence length="116" mass="12565">MNSECLFCRIIAGELPSTVVHETETTFAFRDLHPQARTHILIVPRAHFTDAVDLAKGQPELLTDITLAAGQIAQQEGLAEPGYRLVFNTGPAAGQTVFHVHMHLLGGEQLGHFGAP</sequence>
<dbReference type="SUPFAM" id="SSF54197">
    <property type="entry name" value="HIT-like"/>
    <property type="match status" value="1"/>
</dbReference>
<feature type="short sequence motif" description="Histidine triad motif" evidence="2 3">
    <location>
        <begin position="99"/>
        <end position="103"/>
    </location>
</feature>
<gene>
    <name evidence="5" type="ORF">DMH04_23455</name>
</gene>
<dbReference type="OrthoDB" id="9784774at2"/>
<dbReference type="EMBL" id="QHKI01000019">
    <property type="protein sequence ID" value="RSM83592.1"/>
    <property type="molecule type" value="Genomic_DNA"/>
</dbReference>
<organism evidence="5 6">
    <name type="scientific">Kibdelosporangium aridum</name>
    <dbReference type="NCBI Taxonomy" id="2030"/>
    <lineage>
        <taxon>Bacteria</taxon>
        <taxon>Bacillati</taxon>
        <taxon>Actinomycetota</taxon>
        <taxon>Actinomycetes</taxon>
        <taxon>Pseudonocardiales</taxon>
        <taxon>Pseudonocardiaceae</taxon>
        <taxon>Kibdelosporangium</taxon>
    </lineage>
</organism>
<dbReference type="PANTHER" id="PTHR23089">
    <property type="entry name" value="HISTIDINE TRIAD HIT PROTEIN"/>
    <property type="match status" value="1"/>
</dbReference>
<name>A0A428Z7M2_KIBAR</name>
<proteinExistence type="predicted"/>
<evidence type="ECO:0000256" key="2">
    <source>
        <dbReference type="PIRSR" id="PIRSR601310-3"/>
    </source>
</evidence>
<dbReference type="AlphaFoldDB" id="A0A428Z7M2"/>
<dbReference type="InterPro" id="IPR036265">
    <property type="entry name" value="HIT-like_sf"/>
</dbReference>
<protein>
    <submittedName>
        <fullName evidence="5">Histidine triad nucleotide-binding protein</fullName>
    </submittedName>
</protein>
<feature type="domain" description="HIT" evidence="4">
    <location>
        <begin position="6"/>
        <end position="115"/>
    </location>
</feature>
<dbReference type="InterPro" id="IPR019808">
    <property type="entry name" value="Histidine_triad_CS"/>
</dbReference>
<evidence type="ECO:0000313" key="6">
    <source>
        <dbReference type="Proteomes" id="UP000287547"/>
    </source>
</evidence>
<comment type="caution">
    <text evidence="5">The sequence shown here is derived from an EMBL/GenBank/DDBJ whole genome shotgun (WGS) entry which is preliminary data.</text>
</comment>
<evidence type="ECO:0000313" key="5">
    <source>
        <dbReference type="EMBL" id="RSM83592.1"/>
    </source>
</evidence>
<reference evidence="5 6" key="1">
    <citation type="submission" date="2018-05" db="EMBL/GenBank/DDBJ databases">
        <title>Evolution of GPA BGCs.</title>
        <authorList>
            <person name="Waglechner N."/>
            <person name="Wright G.D."/>
        </authorList>
    </citation>
    <scope>NUCLEOTIDE SEQUENCE [LARGE SCALE GENOMIC DNA]</scope>
    <source>
        <strain evidence="5 6">A82846</strain>
    </source>
</reference>
<dbReference type="PROSITE" id="PS00892">
    <property type="entry name" value="HIT_1"/>
    <property type="match status" value="1"/>
</dbReference>
<dbReference type="PROSITE" id="PS51084">
    <property type="entry name" value="HIT_2"/>
    <property type="match status" value="1"/>
</dbReference>
<dbReference type="PRINTS" id="PR00332">
    <property type="entry name" value="HISTRIAD"/>
</dbReference>
<dbReference type="Pfam" id="PF01230">
    <property type="entry name" value="HIT"/>
    <property type="match status" value="1"/>
</dbReference>
<dbReference type="Proteomes" id="UP000287547">
    <property type="component" value="Unassembled WGS sequence"/>
</dbReference>
<dbReference type="InterPro" id="IPR011146">
    <property type="entry name" value="HIT-like"/>
</dbReference>
<dbReference type="InterPro" id="IPR001310">
    <property type="entry name" value="Histidine_triad_HIT"/>
</dbReference>
<dbReference type="RefSeq" id="WP_037269439.1">
    <property type="nucleotide sequence ID" value="NZ_QHKI01000019.1"/>
</dbReference>
<evidence type="ECO:0000256" key="1">
    <source>
        <dbReference type="PIRSR" id="PIRSR601310-1"/>
    </source>
</evidence>
<accession>A0A428Z7M2</accession>
<dbReference type="GO" id="GO:0003824">
    <property type="term" value="F:catalytic activity"/>
    <property type="evidence" value="ECO:0007669"/>
    <property type="project" value="InterPro"/>
</dbReference>
<feature type="active site" description="Tele-AMP-histidine intermediate" evidence="1">
    <location>
        <position position="101"/>
    </location>
</feature>
<dbReference type="CDD" id="cd01276">
    <property type="entry name" value="PKCI_related"/>
    <property type="match status" value="1"/>
</dbReference>
<dbReference type="Gene3D" id="3.30.428.10">
    <property type="entry name" value="HIT-like"/>
    <property type="match status" value="1"/>
</dbReference>
<evidence type="ECO:0000256" key="3">
    <source>
        <dbReference type="PROSITE-ProRule" id="PRU00464"/>
    </source>
</evidence>